<dbReference type="PANTHER" id="PTHR24220:SF86">
    <property type="entry name" value="ABC TRANSPORTER ABCH.1"/>
    <property type="match status" value="1"/>
</dbReference>
<feature type="domain" description="ABC transporter" evidence="5">
    <location>
        <begin position="15"/>
        <end position="254"/>
    </location>
</feature>
<dbReference type="SMART" id="SM00382">
    <property type="entry name" value="AAA"/>
    <property type="match status" value="1"/>
</dbReference>
<dbReference type="RefSeq" id="WP_106053313.1">
    <property type="nucleotide sequence ID" value="NZ_CALXOB010000039.1"/>
</dbReference>
<dbReference type="AlphaFoldDB" id="A0A844FWZ3"/>
<dbReference type="Pfam" id="PF00005">
    <property type="entry name" value="ABC_tran"/>
    <property type="match status" value="1"/>
</dbReference>
<sequence>MADNAAGAARPEDIVRLIDIRKTYFTGDLQVPVLKGINATVKRGEFVGFIGTSGSGKSTLLNILGMLDVPTGGEYFLEDIEVGQLSDVEQATIRNRKIGFIFQSFNLFPHLSVEENVEVPMVYGRVPGRIRRKRALELAQRVGLGHRLGHRPTQLSGGECQRIAIARALSNNPAFILADEPTGNLDEKTSDEIMKLFHQLNREQGVTIVMVTHNPALGPHYDKIIRLRDGRIDDTLFEWEVKALEKKMVAEVEAQRKTAEAEIGEVSK</sequence>
<dbReference type="InterPro" id="IPR017871">
    <property type="entry name" value="ABC_transporter-like_CS"/>
</dbReference>
<dbReference type="EMBL" id="VUNS01000001">
    <property type="protein sequence ID" value="MST95780.1"/>
    <property type="molecule type" value="Genomic_DNA"/>
</dbReference>
<dbReference type="InterPro" id="IPR003593">
    <property type="entry name" value="AAA+_ATPase"/>
</dbReference>
<reference evidence="6 7" key="1">
    <citation type="submission" date="2019-08" db="EMBL/GenBank/DDBJ databases">
        <title>In-depth cultivation of the pig gut microbiome towards novel bacterial diversity and tailored functional studies.</title>
        <authorList>
            <person name="Wylensek D."/>
            <person name="Hitch T.C.A."/>
            <person name="Clavel T."/>
        </authorList>
    </citation>
    <scope>NUCLEOTIDE SEQUENCE [LARGE SCALE GENOMIC DNA]</scope>
    <source>
        <strain evidence="6 7">BBE-744-WT-12</strain>
    </source>
</reference>
<dbReference type="GO" id="GO:0005524">
    <property type="term" value="F:ATP binding"/>
    <property type="evidence" value="ECO:0007669"/>
    <property type="project" value="UniProtKB-KW"/>
</dbReference>
<dbReference type="Proteomes" id="UP000435649">
    <property type="component" value="Unassembled WGS sequence"/>
</dbReference>
<keyword evidence="7" id="KW-1185">Reference proteome</keyword>
<evidence type="ECO:0000313" key="7">
    <source>
        <dbReference type="Proteomes" id="UP000435649"/>
    </source>
</evidence>
<dbReference type="GO" id="GO:0098796">
    <property type="term" value="C:membrane protein complex"/>
    <property type="evidence" value="ECO:0007669"/>
    <property type="project" value="UniProtKB-ARBA"/>
</dbReference>
<protein>
    <submittedName>
        <fullName evidence="6">ABC transporter ATP-binding protein</fullName>
    </submittedName>
</protein>
<name>A0A844FWZ3_9BACT</name>
<dbReference type="GO" id="GO:0005886">
    <property type="term" value="C:plasma membrane"/>
    <property type="evidence" value="ECO:0007669"/>
    <property type="project" value="TreeGrafter"/>
</dbReference>
<accession>A0A844FWZ3</accession>
<evidence type="ECO:0000313" key="6">
    <source>
        <dbReference type="EMBL" id="MST95780.1"/>
    </source>
</evidence>
<gene>
    <name evidence="6" type="ORF">FYJ85_01815</name>
</gene>
<keyword evidence="1" id="KW-0813">Transport</keyword>
<dbReference type="CDD" id="cd03255">
    <property type="entry name" value="ABC_MJ0796_LolCDE_FtsE"/>
    <property type="match status" value="1"/>
</dbReference>
<organism evidence="6 7">
    <name type="scientific">Victivallis lenta</name>
    <dbReference type="NCBI Taxonomy" id="2606640"/>
    <lineage>
        <taxon>Bacteria</taxon>
        <taxon>Pseudomonadati</taxon>
        <taxon>Lentisphaerota</taxon>
        <taxon>Lentisphaeria</taxon>
        <taxon>Victivallales</taxon>
        <taxon>Victivallaceae</taxon>
        <taxon>Victivallis</taxon>
    </lineage>
</organism>
<dbReference type="FunFam" id="3.40.50.300:FF:000032">
    <property type="entry name" value="Export ABC transporter ATP-binding protein"/>
    <property type="match status" value="1"/>
</dbReference>
<evidence type="ECO:0000259" key="5">
    <source>
        <dbReference type="PROSITE" id="PS50893"/>
    </source>
</evidence>
<dbReference type="PROSITE" id="PS00211">
    <property type="entry name" value="ABC_TRANSPORTER_1"/>
    <property type="match status" value="1"/>
</dbReference>
<dbReference type="InterPro" id="IPR027417">
    <property type="entry name" value="P-loop_NTPase"/>
</dbReference>
<comment type="similarity">
    <text evidence="4">Belongs to the ABC transporter superfamily. Macrolide exporter (TC 3.A.1.122) family.</text>
</comment>
<dbReference type="InterPro" id="IPR003439">
    <property type="entry name" value="ABC_transporter-like_ATP-bd"/>
</dbReference>
<dbReference type="PANTHER" id="PTHR24220">
    <property type="entry name" value="IMPORT ATP-BINDING PROTEIN"/>
    <property type="match status" value="1"/>
</dbReference>
<keyword evidence="3 6" id="KW-0067">ATP-binding</keyword>
<dbReference type="InterPro" id="IPR015854">
    <property type="entry name" value="ABC_transpr_LolD-like"/>
</dbReference>
<evidence type="ECO:0000256" key="2">
    <source>
        <dbReference type="ARBA" id="ARBA00022741"/>
    </source>
</evidence>
<dbReference type="GO" id="GO:0022857">
    <property type="term" value="F:transmembrane transporter activity"/>
    <property type="evidence" value="ECO:0007669"/>
    <property type="project" value="UniProtKB-ARBA"/>
</dbReference>
<dbReference type="Gene3D" id="3.40.50.300">
    <property type="entry name" value="P-loop containing nucleotide triphosphate hydrolases"/>
    <property type="match status" value="1"/>
</dbReference>
<dbReference type="GO" id="GO:0016887">
    <property type="term" value="F:ATP hydrolysis activity"/>
    <property type="evidence" value="ECO:0007669"/>
    <property type="project" value="InterPro"/>
</dbReference>
<evidence type="ECO:0000256" key="3">
    <source>
        <dbReference type="ARBA" id="ARBA00022840"/>
    </source>
</evidence>
<dbReference type="PROSITE" id="PS50893">
    <property type="entry name" value="ABC_TRANSPORTER_2"/>
    <property type="match status" value="1"/>
</dbReference>
<evidence type="ECO:0000256" key="4">
    <source>
        <dbReference type="ARBA" id="ARBA00038388"/>
    </source>
</evidence>
<comment type="caution">
    <text evidence="6">The sequence shown here is derived from an EMBL/GenBank/DDBJ whole genome shotgun (WGS) entry which is preliminary data.</text>
</comment>
<evidence type="ECO:0000256" key="1">
    <source>
        <dbReference type="ARBA" id="ARBA00022448"/>
    </source>
</evidence>
<dbReference type="SUPFAM" id="SSF52540">
    <property type="entry name" value="P-loop containing nucleoside triphosphate hydrolases"/>
    <property type="match status" value="1"/>
</dbReference>
<proteinExistence type="inferred from homology"/>
<dbReference type="InterPro" id="IPR017911">
    <property type="entry name" value="MacB-like_ATP-bd"/>
</dbReference>
<keyword evidence="2" id="KW-0547">Nucleotide-binding</keyword>